<dbReference type="RefSeq" id="WP_369331200.1">
    <property type="nucleotide sequence ID" value="NZ_JAULBC010000007.1"/>
</dbReference>
<keyword evidence="2" id="KW-1185">Reference proteome</keyword>
<proteinExistence type="predicted"/>
<evidence type="ECO:0000313" key="1">
    <source>
        <dbReference type="EMBL" id="MEX6689792.1"/>
    </source>
</evidence>
<reference evidence="1 2" key="1">
    <citation type="submission" date="2023-07" db="EMBL/GenBank/DDBJ databases">
        <authorList>
            <person name="Lian W.-H."/>
        </authorList>
    </citation>
    <scope>NUCLEOTIDE SEQUENCE [LARGE SCALE GENOMIC DNA]</scope>
    <source>
        <strain evidence="1 2">SYSU DXS3180</strain>
    </source>
</reference>
<organism evidence="1 2">
    <name type="scientific">Danxiaibacter flavus</name>
    <dbReference type="NCBI Taxonomy" id="3049108"/>
    <lineage>
        <taxon>Bacteria</taxon>
        <taxon>Pseudomonadati</taxon>
        <taxon>Bacteroidota</taxon>
        <taxon>Chitinophagia</taxon>
        <taxon>Chitinophagales</taxon>
        <taxon>Chitinophagaceae</taxon>
        <taxon>Danxiaibacter</taxon>
    </lineage>
</organism>
<dbReference type="EMBL" id="JAULBC010000007">
    <property type="protein sequence ID" value="MEX6689792.1"/>
    <property type="molecule type" value="Genomic_DNA"/>
</dbReference>
<protein>
    <submittedName>
        <fullName evidence="1">Uncharacterized protein</fullName>
    </submittedName>
</protein>
<evidence type="ECO:0000313" key="2">
    <source>
        <dbReference type="Proteomes" id="UP001560573"/>
    </source>
</evidence>
<dbReference type="Proteomes" id="UP001560573">
    <property type="component" value="Unassembled WGS sequence"/>
</dbReference>
<accession>A0ABV3ZIT0</accession>
<name>A0ABV3ZIT0_9BACT</name>
<sequence length="86" mass="10550">MYIELSYLEKKIRANVIYNFRQMTRIILVRFDNLPDGKDNELFLFFENNQWIAPSDFKEFYPEMLEQIMQKLKSVFNEFLLTKKTI</sequence>
<comment type="caution">
    <text evidence="1">The sequence shown here is derived from an EMBL/GenBank/DDBJ whole genome shotgun (WGS) entry which is preliminary data.</text>
</comment>
<gene>
    <name evidence="1" type="ORF">QTN47_19960</name>
</gene>